<accession>A0A5N7INN7</accession>
<comment type="caution">
    <text evidence="1">The sequence shown here is derived from an EMBL/GenBank/DDBJ whole genome shotgun (WGS) entry which is preliminary data.</text>
</comment>
<gene>
    <name evidence="1" type="ORF">E4V82_10645</name>
</gene>
<dbReference type="Proteomes" id="UP000342249">
    <property type="component" value="Unassembled WGS sequence"/>
</dbReference>
<dbReference type="RefSeq" id="WP_152752307.1">
    <property type="nucleotide sequence ID" value="NZ_SPSE01000029.1"/>
</dbReference>
<evidence type="ECO:0000313" key="1">
    <source>
        <dbReference type="EMBL" id="MPQ62568.1"/>
    </source>
</evidence>
<dbReference type="AlphaFoldDB" id="A0A5N7INN7"/>
<organism evidence="1 2">
    <name type="scientific">Clostridium estertheticum</name>
    <dbReference type="NCBI Taxonomy" id="238834"/>
    <lineage>
        <taxon>Bacteria</taxon>
        <taxon>Bacillati</taxon>
        <taxon>Bacillota</taxon>
        <taxon>Clostridia</taxon>
        <taxon>Eubacteriales</taxon>
        <taxon>Clostridiaceae</taxon>
        <taxon>Clostridium</taxon>
    </lineage>
</organism>
<sequence>MGEALGAKMIIGGLTNGIESLVRQTLEGKGINFKTLLLDAGIGAATAGVFHGAGKLFQKASPFVKNAFNKISSNISDNMKVAKIAFNNMEI</sequence>
<protein>
    <submittedName>
        <fullName evidence="1">Uncharacterized protein</fullName>
    </submittedName>
</protein>
<dbReference type="EMBL" id="SPSF01000028">
    <property type="protein sequence ID" value="MPQ62568.1"/>
    <property type="molecule type" value="Genomic_DNA"/>
</dbReference>
<proteinExistence type="predicted"/>
<evidence type="ECO:0000313" key="2">
    <source>
        <dbReference type="Proteomes" id="UP000342249"/>
    </source>
</evidence>
<reference evidence="1 2" key="1">
    <citation type="journal article" date="2019" name="Lett. Appl. Microbiol.">
        <title>A case of 'blown pack' spoilage of vacuum-packaged pork likely associated with Clostridium estertheticum in Canada.</title>
        <authorList>
            <person name="Zhang P."/>
            <person name="Ward P."/>
            <person name="McMullen L.M."/>
            <person name="Yang X."/>
        </authorList>
    </citation>
    <scope>NUCLEOTIDE SEQUENCE [LARGE SCALE GENOMIC DNA]</scope>
    <source>
        <strain evidence="1 2">MA19</strain>
    </source>
</reference>
<name>A0A5N7INN7_9CLOT</name>